<evidence type="ECO:0000313" key="7">
    <source>
        <dbReference type="Proteomes" id="UP000435112"/>
    </source>
</evidence>
<comment type="caution">
    <text evidence="2">The sequence shown here is derived from an EMBL/GenBank/DDBJ whole genome shotgun (WGS) entry which is preliminary data.</text>
</comment>
<dbReference type="AlphaFoldDB" id="A0A6A3M9H8"/>
<dbReference type="EMBL" id="QXFV01000771">
    <property type="protein sequence ID" value="KAE9026908.1"/>
    <property type="molecule type" value="Genomic_DNA"/>
</dbReference>
<reference evidence="5 7" key="1">
    <citation type="submission" date="2018-09" db="EMBL/GenBank/DDBJ databases">
        <title>Genomic investigation of the strawberry pathogen Phytophthora fragariae indicates pathogenicity is determined by transcriptional variation in three key races.</title>
        <authorList>
            <person name="Adams T.M."/>
            <person name="Armitage A.D."/>
            <person name="Sobczyk M.K."/>
            <person name="Bates H.J."/>
            <person name="Dunwell J.M."/>
            <person name="Nellist C.F."/>
            <person name="Harrison R.J."/>
        </authorList>
    </citation>
    <scope>NUCLEOTIDE SEQUENCE [LARGE SCALE GENOMIC DNA]</scope>
    <source>
        <strain evidence="2 5">SCRP249</strain>
        <strain evidence="3 7">SCRP324</strain>
        <strain evidence="4 6">SCRP333</strain>
    </source>
</reference>
<organism evidence="2 5">
    <name type="scientific">Phytophthora rubi</name>
    <dbReference type="NCBI Taxonomy" id="129364"/>
    <lineage>
        <taxon>Eukaryota</taxon>
        <taxon>Sar</taxon>
        <taxon>Stramenopiles</taxon>
        <taxon>Oomycota</taxon>
        <taxon>Peronosporomycetes</taxon>
        <taxon>Peronosporales</taxon>
        <taxon>Peronosporaceae</taxon>
        <taxon>Phytophthora</taxon>
    </lineage>
</organism>
<evidence type="ECO:0008006" key="8">
    <source>
        <dbReference type="Google" id="ProtNLM"/>
    </source>
</evidence>
<evidence type="ECO:0000313" key="6">
    <source>
        <dbReference type="Proteomes" id="UP000434957"/>
    </source>
</evidence>
<keyword evidence="6" id="KW-1185">Reference proteome</keyword>
<dbReference type="EMBL" id="QXFU01000317">
    <property type="protein sequence ID" value="KAE9036842.1"/>
    <property type="molecule type" value="Genomic_DNA"/>
</dbReference>
<proteinExistence type="predicted"/>
<evidence type="ECO:0000256" key="1">
    <source>
        <dbReference type="SAM" id="SignalP"/>
    </source>
</evidence>
<dbReference type="Proteomes" id="UP000435112">
    <property type="component" value="Unassembled WGS sequence"/>
</dbReference>
<sequence length="64" mass="7070">MQRRLRACVCSCLLFVSGRAEPARLVSESHDVMGCGGPPRCAASRRPMRPTPCTSAIYEQNLLY</sequence>
<dbReference type="OrthoDB" id="10269126at2759"/>
<gene>
    <name evidence="2" type="ORF">PR001_g12094</name>
    <name evidence="3" type="ORF">PR002_g6887</name>
    <name evidence="4" type="ORF">PR003_g12865</name>
</gene>
<evidence type="ECO:0000313" key="4">
    <source>
        <dbReference type="EMBL" id="KAE9335736.1"/>
    </source>
</evidence>
<feature type="chain" id="PRO_5036165115" description="Secreted protein" evidence="1">
    <location>
        <begin position="21"/>
        <end position="64"/>
    </location>
</feature>
<dbReference type="Proteomes" id="UP000434957">
    <property type="component" value="Unassembled WGS sequence"/>
</dbReference>
<evidence type="ECO:0000313" key="2">
    <source>
        <dbReference type="EMBL" id="KAE9026908.1"/>
    </source>
</evidence>
<protein>
    <recommendedName>
        <fullName evidence="8">Secreted protein</fullName>
    </recommendedName>
</protein>
<accession>A0A6A3M9H8</accession>
<feature type="signal peptide" evidence="1">
    <location>
        <begin position="1"/>
        <end position="20"/>
    </location>
</feature>
<dbReference type="EMBL" id="QXFT01000790">
    <property type="protein sequence ID" value="KAE9335736.1"/>
    <property type="molecule type" value="Genomic_DNA"/>
</dbReference>
<keyword evidence="1" id="KW-0732">Signal</keyword>
<evidence type="ECO:0000313" key="5">
    <source>
        <dbReference type="Proteomes" id="UP000429607"/>
    </source>
</evidence>
<dbReference type="Proteomes" id="UP000429607">
    <property type="component" value="Unassembled WGS sequence"/>
</dbReference>
<name>A0A6A3M9H8_9STRA</name>
<evidence type="ECO:0000313" key="3">
    <source>
        <dbReference type="EMBL" id="KAE9036842.1"/>
    </source>
</evidence>